<dbReference type="GO" id="GO:0015275">
    <property type="term" value="F:stretch-activated, monoatomic cation-selective, calcium channel activity"/>
    <property type="evidence" value="ECO:0007669"/>
    <property type="project" value="TreeGrafter"/>
</dbReference>
<evidence type="ECO:0000256" key="5">
    <source>
        <dbReference type="ARBA" id="ARBA00023180"/>
    </source>
</evidence>
<evidence type="ECO:0000256" key="4">
    <source>
        <dbReference type="ARBA" id="ARBA00023136"/>
    </source>
</evidence>
<comment type="subcellular location">
    <subcellularLocation>
        <location evidence="1">Membrane</location>
        <topology evidence="1">Multi-pass membrane protein</topology>
    </subcellularLocation>
</comment>
<dbReference type="AlphaFoldDB" id="A0A6J2W4V2"/>
<organism evidence="7 8">
    <name type="scientific">Chanos chanos</name>
    <name type="common">Milkfish</name>
    <name type="synonym">Mugil chanos</name>
    <dbReference type="NCBI Taxonomy" id="29144"/>
    <lineage>
        <taxon>Eukaryota</taxon>
        <taxon>Metazoa</taxon>
        <taxon>Chordata</taxon>
        <taxon>Craniata</taxon>
        <taxon>Vertebrata</taxon>
        <taxon>Euteleostomi</taxon>
        <taxon>Actinopterygii</taxon>
        <taxon>Neopterygii</taxon>
        <taxon>Teleostei</taxon>
        <taxon>Ostariophysi</taxon>
        <taxon>Gonorynchiformes</taxon>
        <taxon>Chanidae</taxon>
        <taxon>Chanos</taxon>
    </lineage>
</organism>
<gene>
    <name evidence="8" type="primary">nalf2</name>
</gene>
<dbReference type="OrthoDB" id="10047996at2759"/>
<dbReference type="InParanoid" id="A0A6J2W4V2"/>
<dbReference type="RefSeq" id="XP_030639144.1">
    <property type="nucleotide sequence ID" value="XM_030783284.1"/>
</dbReference>
<dbReference type="GO" id="GO:0005886">
    <property type="term" value="C:plasma membrane"/>
    <property type="evidence" value="ECO:0007669"/>
    <property type="project" value="TreeGrafter"/>
</dbReference>
<dbReference type="GeneID" id="115819782"/>
<dbReference type="CTD" id="27112"/>
<sequence>MIRGAWKCRRKDDAVLKICCSPEPSDKPCVDSERVQKWRMSLASLLFFTVLLSDHLWLCAGVKLRSRDRSQRRTWGNASDGTNQATLNKEDCGFFLSNLTKSAPVSQRCADAQSSHATLESACTTLYRQKSSSVGSMYSDPPTVSPHAFLEYFRNFSLSFCNAYTVADLLVGMASPDGLNCSLAHVIRDLFSGGPQDGDVCSACVQAYVRLDQHAQEKYDEFDSLALKYQSDDYSVRARAQDCQSVYKAWLCSEFFPAVQRECVRRIPCKQYCLDVQTSCPFILPDNQDLVYGGLPSFICTGLLEDYPANGGLECCDVRWNGCDSAAGAACALSRLPGSWSQQQRSSSSSSSSSSGATSGACRLCSSRLKLCVLVLFLLHTVVSITTVQHDNSVALDAVLVLEDGSAREE</sequence>
<evidence type="ECO:0000313" key="7">
    <source>
        <dbReference type="Proteomes" id="UP000504632"/>
    </source>
</evidence>
<comment type="similarity">
    <text evidence="6">Belongs to the NALF family.</text>
</comment>
<dbReference type="InterPro" id="IPR055288">
    <property type="entry name" value="NALCN_aux_factor_1/2"/>
</dbReference>
<keyword evidence="5" id="KW-0325">Glycoprotein</keyword>
<keyword evidence="7" id="KW-1185">Reference proteome</keyword>
<reference evidence="8" key="1">
    <citation type="submission" date="2025-08" db="UniProtKB">
        <authorList>
            <consortium name="RefSeq"/>
        </authorList>
    </citation>
    <scope>IDENTIFICATION</scope>
</reference>
<proteinExistence type="inferred from homology"/>
<dbReference type="PANTHER" id="PTHR15819">
    <property type="entry name" value="TRANSMEMBRANE PROTEIN FAM155"/>
    <property type="match status" value="1"/>
</dbReference>
<evidence type="ECO:0000256" key="1">
    <source>
        <dbReference type="ARBA" id="ARBA00004141"/>
    </source>
</evidence>
<name>A0A6J2W4V2_CHACN</name>
<keyword evidence="3" id="KW-1133">Transmembrane helix</keyword>
<keyword evidence="2" id="KW-0812">Transmembrane</keyword>
<evidence type="ECO:0000256" key="6">
    <source>
        <dbReference type="ARBA" id="ARBA00029445"/>
    </source>
</evidence>
<keyword evidence="4" id="KW-0472">Membrane</keyword>
<dbReference type="GO" id="GO:0098703">
    <property type="term" value="P:calcium ion import across plasma membrane"/>
    <property type="evidence" value="ECO:0007669"/>
    <property type="project" value="TreeGrafter"/>
</dbReference>
<dbReference type="PANTHER" id="PTHR15819:SF8">
    <property type="entry name" value="NALCN CHANNEL AUXILIARY FACTOR 2"/>
    <property type="match status" value="1"/>
</dbReference>
<evidence type="ECO:0000256" key="2">
    <source>
        <dbReference type="ARBA" id="ARBA00022692"/>
    </source>
</evidence>
<protein>
    <submittedName>
        <fullName evidence="8">NALCN channel auxiliary factor 2</fullName>
    </submittedName>
</protein>
<evidence type="ECO:0000313" key="8">
    <source>
        <dbReference type="RefSeq" id="XP_030639144.1"/>
    </source>
</evidence>
<dbReference type="FunCoup" id="A0A6J2W4V2">
    <property type="interactions" value="137"/>
</dbReference>
<dbReference type="Proteomes" id="UP000504632">
    <property type="component" value="Chromosome 8"/>
</dbReference>
<evidence type="ECO:0000256" key="3">
    <source>
        <dbReference type="ARBA" id="ARBA00022989"/>
    </source>
</evidence>
<accession>A0A6J2W4V2</accession>